<evidence type="ECO:0000256" key="1">
    <source>
        <dbReference type="SAM" id="MobiDB-lite"/>
    </source>
</evidence>
<feature type="region of interest" description="Disordered" evidence="1">
    <location>
        <begin position="46"/>
        <end position="74"/>
    </location>
</feature>
<keyword evidence="2" id="KW-0732">Signal</keyword>
<gene>
    <name evidence="3" type="ORF">GXP67_22190</name>
</gene>
<accession>A0A6C0GM93</accession>
<feature type="chain" id="PRO_5025505846" description="YHYH domain-containing protein" evidence="2">
    <location>
        <begin position="26"/>
        <end position="74"/>
    </location>
</feature>
<evidence type="ECO:0000256" key="2">
    <source>
        <dbReference type="SAM" id="SignalP"/>
    </source>
</evidence>
<dbReference type="KEGG" id="rhoz:GXP67_22190"/>
<protein>
    <recommendedName>
        <fullName evidence="5">YHYH domain-containing protein</fullName>
    </recommendedName>
</protein>
<dbReference type="AlphaFoldDB" id="A0A6C0GM93"/>
<reference evidence="3 4" key="1">
    <citation type="submission" date="2020-01" db="EMBL/GenBank/DDBJ databases">
        <authorList>
            <person name="Kim M.K."/>
        </authorList>
    </citation>
    <scope>NUCLEOTIDE SEQUENCE [LARGE SCALE GENOMIC DNA]</scope>
    <source>
        <strain evidence="3 4">172606-1</strain>
    </source>
</reference>
<keyword evidence="4" id="KW-1185">Reference proteome</keyword>
<dbReference type="Proteomes" id="UP000480178">
    <property type="component" value="Chromosome"/>
</dbReference>
<sequence length="74" mass="8378">MRRSTRLLVGFAAAALTYASLMAFAGPQYRSRHSFHAHGHYSRYHCGNHGSWQREHAGSDSRQENPPVDIPKNQ</sequence>
<organism evidence="3 4">
    <name type="scientific">Rhodocytophaga rosea</name>
    <dbReference type="NCBI Taxonomy" id="2704465"/>
    <lineage>
        <taxon>Bacteria</taxon>
        <taxon>Pseudomonadati</taxon>
        <taxon>Bacteroidota</taxon>
        <taxon>Cytophagia</taxon>
        <taxon>Cytophagales</taxon>
        <taxon>Rhodocytophagaceae</taxon>
        <taxon>Rhodocytophaga</taxon>
    </lineage>
</organism>
<feature type="compositionally biased region" description="Basic and acidic residues" evidence="1">
    <location>
        <begin position="52"/>
        <end position="63"/>
    </location>
</feature>
<evidence type="ECO:0008006" key="5">
    <source>
        <dbReference type="Google" id="ProtNLM"/>
    </source>
</evidence>
<evidence type="ECO:0000313" key="4">
    <source>
        <dbReference type="Proteomes" id="UP000480178"/>
    </source>
</evidence>
<name>A0A6C0GM93_9BACT</name>
<proteinExistence type="predicted"/>
<feature type="signal peptide" evidence="2">
    <location>
        <begin position="1"/>
        <end position="25"/>
    </location>
</feature>
<dbReference type="EMBL" id="CP048222">
    <property type="protein sequence ID" value="QHT69158.1"/>
    <property type="molecule type" value="Genomic_DNA"/>
</dbReference>
<dbReference type="RefSeq" id="WP_162445149.1">
    <property type="nucleotide sequence ID" value="NZ_CP048222.1"/>
</dbReference>
<evidence type="ECO:0000313" key="3">
    <source>
        <dbReference type="EMBL" id="QHT69158.1"/>
    </source>
</evidence>